<dbReference type="PANTHER" id="PTHR44019:SF8">
    <property type="entry name" value="POC1 CENTRIOLAR PROTEIN HOMOLOG"/>
    <property type="match status" value="1"/>
</dbReference>
<keyword evidence="8" id="KW-1185">Reference proteome</keyword>
<dbReference type="InterPro" id="IPR027417">
    <property type="entry name" value="P-loop_NTPase"/>
</dbReference>
<dbReference type="Pfam" id="PF20703">
    <property type="entry name" value="nSTAND1"/>
    <property type="match status" value="1"/>
</dbReference>
<dbReference type="Pfam" id="PF00400">
    <property type="entry name" value="WD40"/>
    <property type="match status" value="1"/>
</dbReference>
<dbReference type="InterPro" id="IPR001680">
    <property type="entry name" value="WD40_rpt"/>
</dbReference>
<dbReference type="PROSITE" id="PS50294">
    <property type="entry name" value="WD_REPEATS_REGION"/>
    <property type="match status" value="1"/>
</dbReference>
<dbReference type="SUPFAM" id="SSF101898">
    <property type="entry name" value="NHL repeat"/>
    <property type="match status" value="1"/>
</dbReference>
<keyword evidence="5" id="KW-0812">Transmembrane</keyword>
<dbReference type="PROSITE" id="PS00678">
    <property type="entry name" value="WD_REPEATS_1"/>
    <property type="match status" value="1"/>
</dbReference>
<feature type="repeat" description="WD" evidence="3">
    <location>
        <begin position="889"/>
        <end position="931"/>
    </location>
</feature>
<accession>A0A7X9RX19</accession>
<evidence type="ECO:0000256" key="5">
    <source>
        <dbReference type="SAM" id="Phobius"/>
    </source>
</evidence>
<gene>
    <name evidence="7" type="ORF">HHU12_19975</name>
</gene>
<feature type="transmembrane region" description="Helical" evidence="5">
    <location>
        <begin position="479"/>
        <end position="502"/>
    </location>
</feature>
<comment type="caution">
    <text evidence="7">The sequence shown here is derived from an EMBL/GenBank/DDBJ whole genome shotgun (WGS) entry which is preliminary data.</text>
</comment>
<keyword evidence="1 3" id="KW-0853">WD repeat</keyword>
<evidence type="ECO:0000256" key="2">
    <source>
        <dbReference type="ARBA" id="ARBA00022737"/>
    </source>
</evidence>
<evidence type="ECO:0000259" key="6">
    <source>
        <dbReference type="Pfam" id="PF20703"/>
    </source>
</evidence>
<organism evidence="7 8">
    <name type="scientific">Flammeovirga aprica JL-4</name>
    <dbReference type="NCBI Taxonomy" id="694437"/>
    <lineage>
        <taxon>Bacteria</taxon>
        <taxon>Pseudomonadati</taxon>
        <taxon>Bacteroidota</taxon>
        <taxon>Cytophagia</taxon>
        <taxon>Cytophagales</taxon>
        <taxon>Flammeovirgaceae</taxon>
        <taxon>Flammeovirga</taxon>
    </lineage>
</organism>
<dbReference type="RefSeq" id="WP_169658505.1">
    <property type="nucleotide sequence ID" value="NZ_JABANE010000059.1"/>
</dbReference>
<keyword evidence="5" id="KW-0472">Membrane</keyword>
<proteinExistence type="predicted"/>
<dbReference type="Proteomes" id="UP000576082">
    <property type="component" value="Unassembled WGS sequence"/>
</dbReference>
<feature type="domain" description="Novel STAND NTPase 1" evidence="6">
    <location>
        <begin position="14"/>
        <end position="417"/>
    </location>
</feature>
<dbReference type="PANTHER" id="PTHR44019">
    <property type="entry name" value="WD REPEAT-CONTAINING PROTEIN 55"/>
    <property type="match status" value="1"/>
</dbReference>
<reference evidence="7 8" key="1">
    <citation type="submission" date="2020-04" db="EMBL/GenBank/DDBJ databases">
        <title>Flammeovirga sp. SR4, a novel species isolated from seawater.</title>
        <authorList>
            <person name="Wang X."/>
        </authorList>
    </citation>
    <scope>NUCLEOTIDE SEQUENCE [LARGE SCALE GENOMIC DNA]</scope>
    <source>
        <strain evidence="7 8">ATCC 23126</strain>
    </source>
</reference>
<dbReference type="SUPFAM" id="SSF52540">
    <property type="entry name" value="P-loop containing nucleoside triphosphate hydrolases"/>
    <property type="match status" value="1"/>
</dbReference>
<keyword evidence="5" id="KW-1133">Transmembrane helix</keyword>
<dbReference type="InterPro" id="IPR050505">
    <property type="entry name" value="WDR55/POC1"/>
</dbReference>
<dbReference type="Gene3D" id="2.130.10.10">
    <property type="entry name" value="YVTN repeat-like/Quinoprotein amine dehydrogenase"/>
    <property type="match status" value="1"/>
</dbReference>
<name>A0A7X9RX19_9BACT</name>
<evidence type="ECO:0000313" key="8">
    <source>
        <dbReference type="Proteomes" id="UP000576082"/>
    </source>
</evidence>
<protein>
    <recommendedName>
        <fullName evidence="6">Novel STAND NTPase 1 domain-containing protein</fullName>
    </recommendedName>
</protein>
<evidence type="ECO:0000313" key="7">
    <source>
        <dbReference type="EMBL" id="NME70265.1"/>
    </source>
</evidence>
<evidence type="ECO:0000256" key="3">
    <source>
        <dbReference type="PROSITE-ProRule" id="PRU00221"/>
    </source>
</evidence>
<dbReference type="SMART" id="SM00320">
    <property type="entry name" value="WD40"/>
    <property type="match status" value="2"/>
</dbReference>
<keyword evidence="2" id="KW-0677">Repeat</keyword>
<dbReference type="PROSITE" id="PS50082">
    <property type="entry name" value="WD_REPEATS_2"/>
    <property type="match status" value="1"/>
</dbReference>
<dbReference type="InterPro" id="IPR015943">
    <property type="entry name" value="WD40/YVTN_repeat-like_dom_sf"/>
</dbReference>
<keyword evidence="4" id="KW-0175">Coiled coil</keyword>
<dbReference type="InterPro" id="IPR049052">
    <property type="entry name" value="nSTAND1"/>
</dbReference>
<evidence type="ECO:0000256" key="1">
    <source>
        <dbReference type="ARBA" id="ARBA00022574"/>
    </source>
</evidence>
<feature type="coiled-coil region" evidence="4">
    <location>
        <begin position="505"/>
        <end position="565"/>
    </location>
</feature>
<evidence type="ECO:0000256" key="4">
    <source>
        <dbReference type="SAM" id="Coils"/>
    </source>
</evidence>
<dbReference type="InterPro" id="IPR019775">
    <property type="entry name" value="WD40_repeat_CS"/>
</dbReference>
<dbReference type="AlphaFoldDB" id="A0A7X9RX19"/>
<dbReference type="EMBL" id="JABANE010000059">
    <property type="protein sequence ID" value="NME70265.1"/>
    <property type="molecule type" value="Genomic_DNA"/>
</dbReference>
<sequence length="1005" mass="115755">MKTSTIEISQLENPFLGLQPFSRDKAHLYFGREKHVEEVVNKLMEHRFSAVLGRSGIGKSSFIFCGIFPLLENRLDHVTYIFTPGTHGPLKKLINEVFKEESEDARLTIFQSLLVDVTSFFEFYNNLNQTAVPVMYVDQFEELFSYDLRTNNMDLEIVKFVELIVLLATSPVSNFHILLTMRSDFIGHCADYPTLTQCINQSQFLIPQMSMEEKTEAIIKPLEWIGVGITDELIHLILEDLGNKQDQLPSMQHAMMRTFEHWRNEQIYSEPIKPNNYLAVGGIKESLSIHANEVYNTLNDEQKVVCEKVFRCITTINKEGKGVRNPSSLQRIIEITGIDDITILKEVIDTFRKKERAFLQPREHVEIYEQSVIDITHESLMRSWALLKEWTLKETESIKRYLKLAEDAEEYQKGNRSRLRQPELQITLNWREEQQPTYEWGVRHNASYERTMEFLSFSEKEEIKELERTKRIQKRRTKISRILVVIFLFLGLGGILLGTHAYQKSKQAEQKKEEAEASKIKAEESQRIAEGNRKIAEEEKVKAQVEKQKAEKEKIRAERATILARMQKKKALDAMVQAEASFKEANLQKEKATVAMFQATKAQKRAETANLRANRLQNLSTARAMALNSYQVDDDEIRYLLAKQAMIGYINNDGDGFEAEFYAAFHNAVRHYEGDEYNQMGQSKGMVREFIHHNQKIWVAMSTNSLIELSENGSVANKVEGVVRGMVRPAHNNRIDFFNYSNALVHFDIASATSNTKIKSLADESVLGVYRLGKEEYIVLDANGSILKWYQKNGRYVNTEVENEKVGQLGELTASLFDEETQHIFISTRKGEVMELSNDAESVITSFSVGNHHIWSMSKKGNKLWVGTETGEIMCWVKNGDSWTNTFKTDNHKARVNHIAVHPTQDNLVATAGFDGYIRLWDINQPQKEKLLITEDVWLTALTFSNDGQSLITGDKLGRIKKWSLTIEDQLAKLSQVNHDILSTEDWDKYVSDEIEYDSTFYHFK</sequence>